<accession>A0A1F4TJJ4</accession>
<proteinExistence type="predicted"/>
<dbReference type="InterPro" id="IPR023214">
    <property type="entry name" value="HAD_sf"/>
</dbReference>
<dbReference type="Proteomes" id="UP000177309">
    <property type="component" value="Unassembled WGS sequence"/>
</dbReference>
<protein>
    <recommendedName>
        <fullName evidence="3">HAD family hydrolase</fullName>
    </recommendedName>
</protein>
<dbReference type="SUPFAM" id="SSF56784">
    <property type="entry name" value="HAD-like"/>
    <property type="match status" value="1"/>
</dbReference>
<dbReference type="InterPro" id="IPR036412">
    <property type="entry name" value="HAD-like_sf"/>
</dbReference>
<dbReference type="InterPro" id="IPR010021">
    <property type="entry name" value="PGPP1/Gep4"/>
</dbReference>
<dbReference type="EMBL" id="MEUI01000047">
    <property type="protein sequence ID" value="OGC32690.1"/>
    <property type="molecule type" value="Genomic_DNA"/>
</dbReference>
<comment type="caution">
    <text evidence="1">The sequence shown here is derived from an EMBL/GenBank/DDBJ whole genome shotgun (WGS) entry which is preliminary data.</text>
</comment>
<reference evidence="1 2" key="1">
    <citation type="journal article" date="2016" name="Nat. Commun.">
        <title>Thousands of microbial genomes shed light on interconnected biogeochemical processes in an aquifer system.</title>
        <authorList>
            <person name="Anantharaman K."/>
            <person name="Brown C.T."/>
            <person name="Hug L.A."/>
            <person name="Sharon I."/>
            <person name="Castelle C.J."/>
            <person name="Probst A.J."/>
            <person name="Thomas B.C."/>
            <person name="Singh A."/>
            <person name="Wilkins M.J."/>
            <person name="Karaoz U."/>
            <person name="Brodie E.L."/>
            <person name="Williams K.H."/>
            <person name="Hubbard S.S."/>
            <person name="Banfield J.F."/>
        </authorList>
    </citation>
    <scope>NUCLEOTIDE SEQUENCE [LARGE SCALE GENOMIC DNA]</scope>
</reference>
<evidence type="ECO:0000313" key="1">
    <source>
        <dbReference type="EMBL" id="OGC32690.1"/>
    </source>
</evidence>
<dbReference type="Pfam" id="PF00702">
    <property type="entry name" value="Hydrolase"/>
    <property type="match status" value="1"/>
</dbReference>
<evidence type="ECO:0008006" key="3">
    <source>
        <dbReference type="Google" id="ProtNLM"/>
    </source>
</evidence>
<organism evidence="1 2">
    <name type="scientific">candidate division WOR-1 bacterium RIFOXYC2_FULL_41_25</name>
    <dbReference type="NCBI Taxonomy" id="1802586"/>
    <lineage>
        <taxon>Bacteria</taxon>
        <taxon>Bacillati</taxon>
        <taxon>Saganbacteria</taxon>
    </lineage>
</organism>
<dbReference type="GO" id="GO:0008962">
    <property type="term" value="F:phosphatidylglycerophosphatase activity"/>
    <property type="evidence" value="ECO:0007669"/>
    <property type="project" value="InterPro"/>
</dbReference>
<dbReference type="NCBIfam" id="TIGR01668">
    <property type="entry name" value="YqeG_hyp_ppase"/>
    <property type="match status" value="1"/>
</dbReference>
<dbReference type="Gene3D" id="3.40.50.1000">
    <property type="entry name" value="HAD superfamily/HAD-like"/>
    <property type="match status" value="1"/>
</dbReference>
<name>A0A1F4TJJ4_UNCSA</name>
<evidence type="ECO:0000313" key="2">
    <source>
        <dbReference type="Proteomes" id="UP000177309"/>
    </source>
</evidence>
<dbReference type="AlphaFoldDB" id="A0A1F4TJJ4"/>
<gene>
    <name evidence="1" type="ORF">A2462_04005</name>
</gene>
<sequence>MERETNNLISKFKALFKPDQTATDIQSIDFEVLKQKGITTLLLDIDDTLISRKVHDVYPSVLQWITARKEEGFKICLTSNSRHPMRVKHIAETLEVPSIHFGMKPLPFAFWRALKMVDAKAEEAAMIGDQLFMDVLGGNLVKLYTIYVKHLTPETFLPRVWMRAAEEWAINNL</sequence>